<dbReference type="InterPro" id="IPR017441">
    <property type="entry name" value="Protein_kinase_ATP_BS"/>
</dbReference>
<dbReference type="SMART" id="SM00220">
    <property type="entry name" value="S_TKc"/>
    <property type="match status" value="1"/>
</dbReference>
<dbReference type="VEuPathDB" id="FungiDB:RhiirFUN_018235"/>
<evidence type="ECO:0000313" key="3">
    <source>
        <dbReference type="EMBL" id="POG80317.1"/>
    </source>
</evidence>
<keyword evidence="2" id="KW-0723">Serine/threonine-protein kinase</keyword>
<dbReference type="GO" id="GO:0005524">
    <property type="term" value="F:ATP binding"/>
    <property type="evidence" value="ECO:0007669"/>
    <property type="project" value="UniProtKB-UniRule"/>
</dbReference>
<dbReference type="EMBL" id="AUPC02000019">
    <property type="protein sequence ID" value="POG80317.1"/>
    <property type="molecule type" value="Genomic_DNA"/>
</dbReference>
<feature type="binding site" evidence="1">
    <location>
        <position position="219"/>
    </location>
    <ligand>
        <name>ATP</name>
        <dbReference type="ChEBI" id="CHEBI:30616"/>
    </ligand>
</feature>
<keyword evidence="1 2" id="KW-0067">ATP-binding</keyword>
<dbReference type="PROSITE" id="PS00107">
    <property type="entry name" value="PROTEIN_KINASE_ATP"/>
    <property type="match status" value="1"/>
</dbReference>
<dbReference type="InterPro" id="IPR000719">
    <property type="entry name" value="Prot_kinase_dom"/>
</dbReference>
<dbReference type="InterPro" id="IPR011009">
    <property type="entry name" value="Kinase-like_dom_sf"/>
</dbReference>
<dbReference type="Gene3D" id="1.10.510.10">
    <property type="entry name" value="Transferase(Phosphotransferase) domain 1"/>
    <property type="match status" value="1"/>
</dbReference>
<dbReference type="SMR" id="A0A2H5S738"/>
<evidence type="ECO:0000313" key="4">
    <source>
        <dbReference type="Proteomes" id="UP000018888"/>
    </source>
</evidence>
<dbReference type="CDD" id="cd00180">
    <property type="entry name" value="PKc"/>
    <property type="match status" value="1"/>
</dbReference>
<dbReference type="Pfam" id="PF00069">
    <property type="entry name" value="Pkinase"/>
    <property type="match status" value="1"/>
</dbReference>
<comment type="similarity">
    <text evidence="2">Belongs to the protein kinase superfamily.</text>
</comment>
<keyword evidence="1 2" id="KW-0547">Nucleotide-binding</keyword>
<evidence type="ECO:0000256" key="1">
    <source>
        <dbReference type="PROSITE-ProRule" id="PRU10141"/>
    </source>
</evidence>
<sequence length="447" mass="51530">MEYKKKFCSSSDTKFGDKLEKIKATKTIVSDNYGNDPWAILVPIDNSTAKDAGTIYLFFSYNIFGKNDTCGYYNNILSDEEYSFAISKNEFGIQATRLCVNLRIIHNLVASDLLEFGESCLLDEFDQIEVSLSDENKEFILKFQLIFWQCHCGSVKNFDINIPPGQMSLDDKQGPSAESSNNLPCINHGYKFIRQLGKGGYGIVYLMENKNTGKQCAVKFTWNRSLYNEFLMMNLVQDIKYTTKLIDGFYYTTNKQQFIVTDCIKHGSLRNYILSKYNFSDKELLAIASIMSTTLKEMHQKGLIHRDIKPANILVSETNPFKVVLADFGMTKVYEEGNKFGYSGTRSYMSPESLNNIPYNHFHDYWALGVTLLECSLGKNIFFIKPKPKKDEKTKSDEKAKQLTKILTCCEQIHSKEKKINIKYEKVFDIIRNLIQIEPYKRKLYEI</sequence>
<keyword evidence="2" id="KW-0418">Kinase</keyword>
<dbReference type="InterPro" id="IPR008271">
    <property type="entry name" value="Ser/Thr_kinase_AS"/>
</dbReference>
<organism evidence="3 4">
    <name type="scientific">Rhizophagus irregularis (strain DAOM 181602 / DAOM 197198 / MUCL 43194)</name>
    <name type="common">Arbuscular mycorrhizal fungus</name>
    <name type="synonym">Glomus intraradices</name>
    <dbReference type="NCBI Taxonomy" id="747089"/>
    <lineage>
        <taxon>Eukaryota</taxon>
        <taxon>Fungi</taxon>
        <taxon>Fungi incertae sedis</taxon>
        <taxon>Mucoromycota</taxon>
        <taxon>Glomeromycotina</taxon>
        <taxon>Glomeromycetes</taxon>
        <taxon>Glomerales</taxon>
        <taxon>Glomeraceae</taxon>
        <taxon>Rhizophagus</taxon>
    </lineage>
</organism>
<dbReference type="PROSITE" id="PS00108">
    <property type="entry name" value="PROTEIN_KINASE_ST"/>
    <property type="match status" value="1"/>
</dbReference>
<gene>
    <name evidence="3" type="ORF">GLOIN_2v1764767</name>
</gene>
<dbReference type="GO" id="GO:0005737">
    <property type="term" value="C:cytoplasm"/>
    <property type="evidence" value="ECO:0007669"/>
    <property type="project" value="TreeGrafter"/>
</dbReference>
<dbReference type="SUPFAM" id="SSF56112">
    <property type="entry name" value="Protein kinase-like (PK-like)"/>
    <property type="match status" value="1"/>
</dbReference>
<protein>
    <submittedName>
        <fullName evidence="3">Kinase-like domain-containing protein</fullName>
    </submittedName>
</protein>
<dbReference type="PANTHER" id="PTHR44167:SF24">
    <property type="entry name" value="SERINE_THREONINE-PROTEIN KINASE CHK2"/>
    <property type="match status" value="1"/>
</dbReference>
<proteinExistence type="inferred from homology"/>
<keyword evidence="2" id="KW-0808">Transferase</keyword>
<dbReference type="PANTHER" id="PTHR44167">
    <property type="entry name" value="OVARIAN-SPECIFIC SERINE/THREONINE-PROTEIN KINASE LOK-RELATED"/>
    <property type="match status" value="1"/>
</dbReference>
<dbReference type="STRING" id="747089.A0A2H5S738"/>
<dbReference type="AlphaFoldDB" id="A0A2H5S738"/>
<name>A0A2H5S738_RHIID</name>
<dbReference type="GO" id="GO:0004674">
    <property type="term" value="F:protein serine/threonine kinase activity"/>
    <property type="evidence" value="ECO:0007669"/>
    <property type="project" value="UniProtKB-KW"/>
</dbReference>
<keyword evidence="4" id="KW-1185">Reference proteome</keyword>
<dbReference type="PROSITE" id="PS50011">
    <property type="entry name" value="PROTEIN_KINASE_DOM"/>
    <property type="match status" value="1"/>
</dbReference>
<reference evidence="3 4" key="1">
    <citation type="journal article" date="2013" name="Proc. Natl. Acad. Sci. U.S.A.">
        <title>Genome of an arbuscular mycorrhizal fungus provides insight into the oldest plant symbiosis.</title>
        <authorList>
            <person name="Tisserant E."/>
            <person name="Malbreil M."/>
            <person name="Kuo A."/>
            <person name="Kohler A."/>
            <person name="Symeonidi A."/>
            <person name="Balestrini R."/>
            <person name="Charron P."/>
            <person name="Duensing N."/>
            <person name="Frei Dit Frey N."/>
            <person name="Gianinazzi-Pearson V."/>
            <person name="Gilbert L.B."/>
            <person name="Handa Y."/>
            <person name="Herr J.R."/>
            <person name="Hijri M."/>
            <person name="Koul R."/>
            <person name="Kawaguchi M."/>
            <person name="Krajinski F."/>
            <person name="Lammers P.J."/>
            <person name="Masclaux F.G."/>
            <person name="Murat C."/>
            <person name="Morin E."/>
            <person name="Ndikumana S."/>
            <person name="Pagni M."/>
            <person name="Petitpierre D."/>
            <person name="Requena N."/>
            <person name="Rosikiewicz P."/>
            <person name="Riley R."/>
            <person name="Saito K."/>
            <person name="San Clemente H."/>
            <person name="Shapiro H."/>
            <person name="van Tuinen D."/>
            <person name="Becard G."/>
            <person name="Bonfante P."/>
            <person name="Paszkowski U."/>
            <person name="Shachar-Hill Y.Y."/>
            <person name="Tuskan G.A."/>
            <person name="Young P.W."/>
            <person name="Sanders I.R."/>
            <person name="Henrissat B."/>
            <person name="Rensing S.A."/>
            <person name="Grigoriev I.V."/>
            <person name="Corradi N."/>
            <person name="Roux C."/>
            <person name="Martin F."/>
        </authorList>
    </citation>
    <scope>NUCLEOTIDE SEQUENCE [LARGE SCALE GENOMIC DNA]</scope>
    <source>
        <strain evidence="3 4">DAOM 197198</strain>
    </source>
</reference>
<evidence type="ECO:0000256" key="2">
    <source>
        <dbReference type="RuleBase" id="RU000304"/>
    </source>
</evidence>
<dbReference type="Proteomes" id="UP000018888">
    <property type="component" value="Unassembled WGS sequence"/>
</dbReference>
<comment type="caution">
    <text evidence="3">The sequence shown here is derived from an EMBL/GenBank/DDBJ whole genome shotgun (WGS) entry which is preliminary data.</text>
</comment>
<dbReference type="GO" id="GO:0005634">
    <property type="term" value="C:nucleus"/>
    <property type="evidence" value="ECO:0007669"/>
    <property type="project" value="TreeGrafter"/>
</dbReference>
<reference evidence="3 4" key="2">
    <citation type="journal article" date="2018" name="New Phytol.">
        <title>High intraspecific genome diversity in the model arbuscular mycorrhizal symbiont Rhizophagus irregularis.</title>
        <authorList>
            <person name="Chen E.C.H."/>
            <person name="Morin E."/>
            <person name="Beaudet D."/>
            <person name="Noel J."/>
            <person name="Yildirir G."/>
            <person name="Ndikumana S."/>
            <person name="Charron P."/>
            <person name="St-Onge C."/>
            <person name="Giorgi J."/>
            <person name="Kruger M."/>
            <person name="Marton T."/>
            <person name="Ropars J."/>
            <person name="Grigoriev I.V."/>
            <person name="Hainaut M."/>
            <person name="Henrissat B."/>
            <person name="Roux C."/>
            <person name="Martin F."/>
            <person name="Corradi N."/>
        </authorList>
    </citation>
    <scope>NUCLEOTIDE SEQUENCE [LARGE SCALE GENOMIC DNA]</scope>
    <source>
        <strain evidence="3 4">DAOM 197198</strain>
    </source>
</reference>
<accession>A0A2H5S738</accession>
<dbReference type="GO" id="GO:0044773">
    <property type="term" value="P:mitotic DNA damage checkpoint signaling"/>
    <property type="evidence" value="ECO:0007669"/>
    <property type="project" value="TreeGrafter"/>
</dbReference>